<gene>
    <name evidence="3" type="ORF">E1757_19270</name>
</gene>
<keyword evidence="1" id="KW-1015">Disulfide bond</keyword>
<comment type="caution">
    <text evidence="3">The sequence shown here is derived from an EMBL/GenBank/DDBJ whole genome shotgun (WGS) entry which is preliminary data.</text>
</comment>
<dbReference type="SUPFAM" id="SSF52833">
    <property type="entry name" value="Thioredoxin-like"/>
    <property type="match status" value="1"/>
</dbReference>
<name>A0A4R5KMM2_9BACL</name>
<dbReference type="EMBL" id="SMRT01000009">
    <property type="protein sequence ID" value="TDF95867.1"/>
    <property type="molecule type" value="Genomic_DNA"/>
</dbReference>
<dbReference type="RefSeq" id="WP_133231065.1">
    <property type="nucleotide sequence ID" value="NZ_SMRT01000009.1"/>
</dbReference>
<evidence type="ECO:0000259" key="2">
    <source>
        <dbReference type="PROSITE" id="PS51352"/>
    </source>
</evidence>
<dbReference type="PANTHER" id="PTHR42852">
    <property type="entry name" value="THIOL:DISULFIDE INTERCHANGE PROTEIN DSBE"/>
    <property type="match status" value="1"/>
</dbReference>
<protein>
    <submittedName>
        <fullName evidence="3">TlpA family protein disulfide reductase</fullName>
    </submittedName>
</protein>
<proteinExistence type="predicted"/>
<dbReference type="PROSITE" id="PS51352">
    <property type="entry name" value="THIOREDOXIN_2"/>
    <property type="match status" value="1"/>
</dbReference>
<dbReference type="PROSITE" id="PS00194">
    <property type="entry name" value="THIOREDOXIN_1"/>
    <property type="match status" value="1"/>
</dbReference>
<dbReference type="Pfam" id="PF00578">
    <property type="entry name" value="AhpC-TSA"/>
    <property type="match status" value="1"/>
</dbReference>
<dbReference type="InterPro" id="IPR000866">
    <property type="entry name" value="AhpC/TSA"/>
</dbReference>
<dbReference type="GO" id="GO:0016491">
    <property type="term" value="F:oxidoreductase activity"/>
    <property type="evidence" value="ECO:0007669"/>
    <property type="project" value="InterPro"/>
</dbReference>
<dbReference type="InterPro" id="IPR050553">
    <property type="entry name" value="Thioredoxin_ResA/DsbE_sf"/>
</dbReference>
<evidence type="ECO:0000313" key="3">
    <source>
        <dbReference type="EMBL" id="TDF95867.1"/>
    </source>
</evidence>
<reference evidence="3 4" key="1">
    <citation type="submission" date="2019-03" db="EMBL/GenBank/DDBJ databases">
        <title>This is whole genome sequence of Paenibacillus sp MS74 strain.</title>
        <authorList>
            <person name="Trinh H.N."/>
        </authorList>
    </citation>
    <scope>NUCLEOTIDE SEQUENCE [LARGE SCALE GENOMIC DNA]</scope>
    <source>
        <strain evidence="3 4">MS74</strain>
    </source>
</reference>
<dbReference type="CDD" id="cd02966">
    <property type="entry name" value="TlpA_like_family"/>
    <property type="match status" value="1"/>
</dbReference>
<dbReference type="AlphaFoldDB" id="A0A4R5KMM2"/>
<organism evidence="3 4">
    <name type="scientific">Paenibacillus piri</name>
    <dbReference type="NCBI Taxonomy" id="2547395"/>
    <lineage>
        <taxon>Bacteria</taxon>
        <taxon>Bacillati</taxon>
        <taxon>Bacillota</taxon>
        <taxon>Bacilli</taxon>
        <taxon>Bacillales</taxon>
        <taxon>Paenibacillaceae</taxon>
        <taxon>Paenibacillus</taxon>
    </lineage>
</organism>
<keyword evidence="4" id="KW-1185">Reference proteome</keyword>
<dbReference type="Gene3D" id="3.40.30.10">
    <property type="entry name" value="Glutaredoxin"/>
    <property type="match status" value="1"/>
</dbReference>
<dbReference type="PANTHER" id="PTHR42852:SF1">
    <property type="entry name" value="THIOREDOXIN-LIKE PROTEIN YNEN"/>
    <property type="match status" value="1"/>
</dbReference>
<dbReference type="GO" id="GO:0016209">
    <property type="term" value="F:antioxidant activity"/>
    <property type="evidence" value="ECO:0007669"/>
    <property type="project" value="InterPro"/>
</dbReference>
<dbReference type="InterPro" id="IPR036249">
    <property type="entry name" value="Thioredoxin-like_sf"/>
</dbReference>
<dbReference type="OrthoDB" id="25753at2"/>
<evidence type="ECO:0000313" key="4">
    <source>
        <dbReference type="Proteomes" id="UP000295636"/>
    </source>
</evidence>
<dbReference type="InterPro" id="IPR017937">
    <property type="entry name" value="Thioredoxin_CS"/>
</dbReference>
<feature type="domain" description="Thioredoxin" evidence="2">
    <location>
        <begin position="41"/>
        <end position="181"/>
    </location>
</feature>
<sequence length="182" mass="20550">MKMKRNGPVMVIALLLVLLAAYQMMQNGQNARAAAHNSSELIRGKPAPAFTLKGLDGKTYQVGGEGEREKPLIVNFWASWCGPCHEEAPDLKRMYDKYAKQFDLYGVNVTKGDRLEDVKGFIQKYNISFPVLLDQEGKTAEKFRILFVPTSFLIDKHGNLRDVIHVLPPDMLEKKIQMLING</sequence>
<accession>A0A4R5KMM2</accession>
<dbReference type="Proteomes" id="UP000295636">
    <property type="component" value="Unassembled WGS sequence"/>
</dbReference>
<dbReference type="InterPro" id="IPR013766">
    <property type="entry name" value="Thioredoxin_domain"/>
</dbReference>
<evidence type="ECO:0000256" key="1">
    <source>
        <dbReference type="ARBA" id="ARBA00023157"/>
    </source>
</evidence>